<dbReference type="InterPro" id="IPR040849">
    <property type="entry name" value="MyBP-C_THB"/>
</dbReference>
<keyword evidence="1" id="KW-0677">Repeat</keyword>
<dbReference type="InterPro" id="IPR036179">
    <property type="entry name" value="Ig-like_dom_sf"/>
</dbReference>
<dbReference type="InterPro" id="IPR013783">
    <property type="entry name" value="Ig-like_fold"/>
</dbReference>
<evidence type="ECO:0000256" key="1">
    <source>
        <dbReference type="ARBA" id="ARBA00022737"/>
    </source>
</evidence>
<dbReference type="CDD" id="cd00096">
    <property type="entry name" value="Ig"/>
    <property type="match status" value="1"/>
</dbReference>
<evidence type="ECO:0000256" key="2">
    <source>
        <dbReference type="ARBA" id="ARBA00023319"/>
    </source>
</evidence>
<keyword evidence="5" id="KW-1185">Reference proteome</keyword>
<evidence type="ECO:0000259" key="3">
    <source>
        <dbReference type="PROSITE" id="PS50835"/>
    </source>
</evidence>
<reference evidence="4 5" key="1">
    <citation type="journal article" date="2012" name="Nature">
        <title>The genomic landscape of species divergence in Ficedula flycatchers.</title>
        <authorList>
            <person name="Ellegren H."/>
            <person name="Smeds L."/>
            <person name="Burri R."/>
            <person name="Olason P.I."/>
            <person name="Backstrom N."/>
            <person name="Kawakami T."/>
            <person name="Kunstner A."/>
            <person name="Makinen H."/>
            <person name="Nadachowska-Brzyska K."/>
            <person name="Qvarnstrom A."/>
            <person name="Uebbing S."/>
            <person name="Wolf J.B."/>
        </authorList>
    </citation>
    <scope>NUCLEOTIDE SEQUENCE [LARGE SCALE GENOMIC DNA]</scope>
</reference>
<dbReference type="InterPro" id="IPR013098">
    <property type="entry name" value="Ig_I-set"/>
</dbReference>
<feature type="domain" description="Ig-like" evidence="3">
    <location>
        <begin position="358"/>
        <end position="410"/>
    </location>
</feature>
<dbReference type="Pfam" id="PF18362">
    <property type="entry name" value="THB"/>
    <property type="match status" value="1"/>
</dbReference>
<feature type="domain" description="Ig-like" evidence="3">
    <location>
        <begin position="420"/>
        <end position="503"/>
    </location>
</feature>
<feature type="domain" description="Ig-like" evidence="3">
    <location>
        <begin position="587"/>
        <end position="669"/>
    </location>
</feature>
<feature type="domain" description="Ig-like" evidence="3">
    <location>
        <begin position="1"/>
        <end position="92"/>
    </location>
</feature>
<sequence length="676" mass="76061">PPFFDVKPVSIDVAIGESATFKCHMTGSAPMRITWTRDNREIRPGGNYKMTLVENTASLTVLKVGKGDAGLYTCTASNSVGKDACAAQLAVQGIAPHPVETLKGSDIHLECALQGTPPFQISWYKDKREIRSSKKYKVMSENYIATLHILSVDTADVEPPSFVKKPEPLDVLSGANITFTSIIKGSPPLEVKWFRGSVELVPGPRCNMTLQDSLAELELFDVHPLESGDYTCQVSNEAGKISCTTHLFVKGLSRVLLLMLLKDDLLLPPSFTRKLRDVHETVGLPLTSVIDLHSTPTKRKEEEEQPIDILELLKNVDPKEYEKYARMYGITDFRGLLQAFELLKQTQAEESHRLVRHSVTWYRNGRPIKIGGRYSTQVSDKVHKLIIKDVRTEDEGQYTCKLDSLETTLMYFFFLKTAEPIQFTKSIQNIVVSEHQSATFECEVSFDDAVVTWYKGPTELRESPKYSFRKGNKIFLKIKNAGPADVGEYAVEVEGRRYPAKLTLGGKEAIPWIIFSLLVGQSQFQFELSHEDMPVKWFKNDKRLHTSRTVLITSEGKVHKLEMREVTLDDISEIKAVVKDMSTQADPYFTVKLQDYSAVEKDDITLECELSKDVPVKWYKDGEELIASNRISIKTDGLRRILKIKKAAESDKGLYECDCGTDKTSANISGEIPKPL</sequence>
<dbReference type="Gene3D" id="2.60.40.10">
    <property type="entry name" value="Immunoglobulins"/>
    <property type="match status" value="7"/>
</dbReference>
<dbReference type="SUPFAM" id="SSF48726">
    <property type="entry name" value="Immunoglobulin"/>
    <property type="match status" value="7"/>
</dbReference>
<dbReference type="Proteomes" id="UP000016665">
    <property type="component" value="Chromosome 7"/>
</dbReference>
<dbReference type="PANTHER" id="PTHR47633">
    <property type="entry name" value="IMMUNOGLOBULIN"/>
    <property type="match status" value="1"/>
</dbReference>
<reference evidence="4" key="3">
    <citation type="submission" date="2025-09" db="UniProtKB">
        <authorList>
            <consortium name="Ensembl"/>
        </authorList>
    </citation>
    <scope>IDENTIFICATION</scope>
</reference>
<accession>A0A803VA43</accession>
<dbReference type="PANTHER" id="PTHR47633:SF4">
    <property type="entry name" value="MYOPALLADIN ISOFORM X1"/>
    <property type="match status" value="1"/>
</dbReference>
<dbReference type="Ensembl" id="ENSFALT00000038398.1">
    <property type="protein sequence ID" value="ENSFALP00000019599.1"/>
    <property type="gene ID" value="ENSFALG00000027794.1"/>
</dbReference>
<evidence type="ECO:0000313" key="5">
    <source>
        <dbReference type="Proteomes" id="UP000016665"/>
    </source>
</evidence>
<dbReference type="InterPro" id="IPR003598">
    <property type="entry name" value="Ig_sub2"/>
</dbReference>
<dbReference type="FunFam" id="2.60.40.10:FF:000022">
    <property type="entry name" value="Cardiac titin"/>
    <property type="match status" value="3"/>
</dbReference>
<dbReference type="FunFam" id="2.60.40.10:FF:000800">
    <property type="entry name" value="Cardiac titin"/>
    <property type="match status" value="1"/>
</dbReference>
<dbReference type="SMART" id="SM00408">
    <property type="entry name" value="IGc2"/>
    <property type="match status" value="6"/>
</dbReference>
<dbReference type="SMART" id="SM00409">
    <property type="entry name" value="IG"/>
    <property type="match status" value="5"/>
</dbReference>
<dbReference type="AlphaFoldDB" id="A0A803VA43"/>
<dbReference type="InterPro" id="IPR003599">
    <property type="entry name" value="Ig_sub"/>
</dbReference>
<name>A0A803VA43_FICAL</name>
<dbReference type="FunFam" id="2.60.40.10:FF:000214">
    <property type="entry name" value="titin isoform X1"/>
    <property type="match status" value="1"/>
</dbReference>
<reference evidence="4" key="2">
    <citation type="submission" date="2025-08" db="UniProtKB">
        <authorList>
            <consortium name="Ensembl"/>
        </authorList>
    </citation>
    <scope>IDENTIFICATION</scope>
</reference>
<feature type="domain" description="Ig-like" evidence="3">
    <location>
        <begin position="160"/>
        <end position="242"/>
    </location>
</feature>
<evidence type="ECO:0000313" key="4">
    <source>
        <dbReference type="Ensembl" id="ENSFALP00000019599.1"/>
    </source>
</evidence>
<proteinExistence type="predicted"/>
<dbReference type="InterPro" id="IPR007110">
    <property type="entry name" value="Ig-like_dom"/>
</dbReference>
<protein>
    <recommendedName>
        <fullName evidence="3">Ig-like domain-containing protein</fullName>
    </recommendedName>
</protein>
<dbReference type="PROSITE" id="PS50835">
    <property type="entry name" value="IG_LIKE"/>
    <property type="match status" value="5"/>
</dbReference>
<dbReference type="GeneTree" id="ENSGT01110000267173"/>
<organism evidence="4 5">
    <name type="scientific">Ficedula albicollis</name>
    <name type="common">Collared flycatcher</name>
    <name type="synonym">Muscicapa albicollis</name>
    <dbReference type="NCBI Taxonomy" id="59894"/>
    <lineage>
        <taxon>Eukaryota</taxon>
        <taxon>Metazoa</taxon>
        <taxon>Chordata</taxon>
        <taxon>Craniata</taxon>
        <taxon>Vertebrata</taxon>
        <taxon>Euteleostomi</taxon>
        <taxon>Archelosauria</taxon>
        <taxon>Archosauria</taxon>
        <taxon>Dinosauria</taxon>
        <taxon>Saurischia</taxon>
        <taxon>Theropoda</taxon>
        <taxon>Coelurosauria</taxon>
        <taxon>Aves</taxon>
        <taxon>Neognathae</taxon>
        <taxon>Neoaves</taxon>
        <taxon>Telluraves</taxon>
        <taxon>Australaves</taxon>
        <taxon>Passeriformes</taxon>
        <taxon>Muscicapidae</taxon>
        <taxon>Ficedula</taxon>
    </lineage>
</organism>
<dbReference type="Pfam" id="PF07679">
    <property type="entry name" value="I-set"/>
    <property type="match status" value="7"/>
</dbReference>
<keyword evidence="2" id="KW-0393">Immunoglobulin domain</keyword>